<comment type="caution">
    <text evidence="2">The sequence shown here is derived from an EMBL/GenBank/DDBJ whole genome shotgun (WGS) entry which is preliminary data.</text>
</comment>
<dbReference type="InterPro" id="IPR035959">
    <property type="entry name" value="RutC-like_sf"/>
</dbReference>
<dbReference type="GO" id="GO:0005829">
    <property type="term" value="C:cytosol"/>
    <property type="evidence" value="ECO:0007669"/>
    <property type="project" value="TreeGrafter"/>
</dbReference>
<dbReference type="InterPro" id="IPR006175">
    <property type="entry name" value="YjgF/YER057c/UK114"/>
</dbReference>
<dbReference type="PANTHER" id="PTHR11803:SF58">
    <property type="entry name" value="PROTEIN HMF1-RELATED"/>
    <property type="match status" value="1"/>
</dbReference>
<accession>A0A2N3PLZ0</accession>
<name>A0A2N3PLZ0_9PROT</name>
<dbReference type="SUPFAM" id="SSF55298">
    <property type="entry name" value="YjgF-like"/>
    <property type="match status" value="1"/>
</dbReference>
<dbReference type="GO" id="GO:0019239">
    <property type="term" value="F:deaminase activity"/>
    <property type="evidence" value="ECO:0007669"/>
    <property type="project" value="TreeGrafter"/>
</dbReference>
<gene>
    <name evidence="2" type="ORF">CWS72_26930</name>
</gene>
<dbReference type="AlphaFoldDB" id="A0A2N3PLZ0"/>
<evidence type="ECO:0000313" key="2">
    <source>
        <dbReference type="EMBL" id="PKU21410.1"/>
    </source>
</evidence>
<dbReference type="Pfam" id="PF01042">
    <property type="entry name" value="Ribonuc_L-PSP"/>
    <property type="match status" value="1"/>
</dbReference>
<dbReference type="InterPro" id="IPR006056">
    <property type="entry name" value="RidA"/>
</dbReference>
<dbReference type="EMBL" id="PIUM01000062">
    <property type="protein sequence ID" value="PKU21410.1"/>
    <property type="molecule type" value="Genomic_DNA"/>
</dbReference>
<proteinExistence type="inferred from homology"/>
<comment type="similarity">
    <text evidence="1">Belongs to the RutC family.</text>
</comment>
<reference evidence="3" key="1">
    <citation type="submission" date="2017-12" db="EMBL/GenBank/DDBJ databases">
        <title>Draft genome sequence of Telmatospirillum siberiense 26-4b1T, an acidotolerant peatland alphaproteobacterium potentially involved in sulfur cycling.</title>
        <authorList>
            <person name="Hausmann B."/>
            <person name="Pjevac P."/>
            <person name="Schreck K."/>
            <person name="Herbold C.W."/>
            <person name="Daims H."/>
            <person name="Wagner M."/>
            <person name="Pester M."/>
            <person name="Loy A."/>
        </authorList>
    </citation>
    <scope>NUCLEOTIDE SEQUENCE [LARGE SCALE GENOMIC DNA]</scope>
    <source>
        <strain evidence="3">26-4b1</strain>
    </source>
</reference>
<sequence length="132" mass="13966">MSRIVIEAPGAAAVGPYSHGVHANGFVYLSGQTPIDSKTGALIEGGIDAQVRQCLHNLQAVLQAAGLTFADVVKVNVFLVDMNDFAAMNRAYADHFDAPYPARTTIGVAALPLHAAVEIEMIATETKHRTGH</sequence>
<dbReference type="Proteomes" id="UP000233293">
    <property type="component" value="Unassembled WGS sequence"/>
</dbReference>
<dbReference type="FunFam" id="3.30.1330.40:FF:000001">
    <property type="entry name" value="L-PSP family endoribonuclease"/>
    <property type="match status" value="1"/>
</dbReference>
<evidence type="ECO:0000313" key="3">
    <source>
        <dbReference type="Proteomes" id="UP000233293"/>
    </source>
</evidence>
<dbReference type="Gene3D" id="3.30.1330.40">
    <property type="entry name" value="RutC-like"/>
    <property type="match status" value="1"/>
</dbReference>
<keyword evidence="3" id="KW-1185">Reference proteome</keyword>
<dbReference type="OrthoDB" id="9809792at2"/>
<protein>
    <submittedName>
        <fullName evidence="2">Reactive intermediate/imine deaminase</fullName>
    </submittedName>
</protein>
<dbReference type="RefSeq" id="WP_101253756.1">
    <property type="nucleotide sequence ID" value="NZ_PIUM01000062.1"/>
</dbReference>
<dbReference type="PANTHER" id="PTHR11803">
    <property type="entry name" value="2-IMINOBUTANOATE/2-IMINOPROPANOATE DEAMINASE RIDA"/>
    <property type="match status" value="1"/>
</dbReference>
<dbReference type="CDD" id="cd00448">
    <property type="entry name" value="YjgF_YER057c_UK114_family"/>
    <property type="match status" value="1"/>
</dbReference>
<organism evidence="2 3">
    <name type="scientific">Telmatospirillum siberiense</name>
    <dbReference type="NCBI Taxonomy" id="382514"/>
    <lineage>
        <taxon>Bacteria</taxon>
        <taxon>Pseudomonadati</taxon>
        <taxon>Pseudomonadota</taxon>
        <taxon>Alphaproteobacteria</taxon>
        <taxon>Rhodospirillales</taxon>
        <taxon>Rhodospirillaceae</taxon>
        <taxon>Telmatospirillum</taxon>
    </lineage>
</organism>
<evidence type="ECO:0000256" key="1">
    <source>
        <dbReference type="ARBA" id="ARBA00010552"/>
    </source>
</evidence>
<dbReference type="NCBIfam" id="TIGR00004">
    <property type="entry name" value="Rid family detoxifying hydrolase"/>
    <property type="match status" value="1"/>
</dbReference>